<dbReference type="STRING" id="1314751.GCA_001591425_03450"/>
<dbReference type="InterPro" id="IPR001182">
    <property type="entry name" value="FtsW/RodA"/>
</dbReference>
<reference evidence="23 24" key="1">
    <citation type="submission" date="2016-12" db="EMBL/GenBank/DDBJ databases">
        <title>The whole genome sequencing and assembly of Bacillus cohnii DSM 6307T strain.</title>
        <authorList>
            <person name="Lee Y.-J."/>
            <person name="Yi H."/>
            <person name="Bahn Y.-S."/>
            <person name="Kim J.F."/>
            <person name="Lee D.-W."/>
        </authorList>
    </citation>
    <scope>NUCLEOTIDE SEQUENCE [LARGE SCALE GENOMIC DNA]</scope>
    <source>
        <strain evidence="23 24">DSM 6307</strain>
    </source>
</reference>
<dbReference type="AlphaFoldDB" id="A0A223KUD3"/>
<keyword evidence="9" id="KW-0573">Peptidoglycan synthesis</keyword>
<evidence type="ECO:0000256" key="9">
    <source>
        <dbReference type="ARBA" id="ARBA00022984"/>
    </source>
</evidence>
<dbReference type="GO" id="GO:0032153">
    <property type="term" value="C:cell division site"/>
    <property type="evidence" value="ECO:0007669"/>
    <property type="project" value="TreeGrafter"/>
</dbReference>
<dbReference type="InterPro" id="IPR018365">
    <property type="entry name" value="Cell_cycle_FtsW-rel_CS"/>
</dbReference>
<comment type="function">
    <text evidence="21">Peptidoglycan polymerase that is essential for cell division.</text>
</comment>
<dbReference type="KEGG" id="bcoh:BC6307_18525"/>
<feature type="transmembrane region" description="Helical" evidence="22">
    <location>
        <begin position="77"/>
        <end position="95"/>
    </location>
</feature>
<keyword evidence="10 22" id="KW-1133">Transmembrane helix</keyword>
<keyword evidence="3" id="KW-1003">Cell membrane</keyword>
<evidence type="ECO:0000256" key="8">
    <source>
        <dbReference type="ARBA" id="ARBA00022960"/>
    </source>
</evidence>
<feature type="transmembrane region" description="Helical" evidence="22">
    <location>
        <begin position="273"/>
        <end position="294"/>
    </location>
</feature>
<evidence type="ECO:0000256" key="16">
    <source>
        <dbReference type="ARBA" id="ARBA00038053"/>
    </source>
</evidence>
<proteinExistence type="inferred from homology"/>
<keyword evidence="7 22" id="KW-0812">Transmembrane</keyword>
<dbReference type="InterPro" id="IPR013437">
    <property type="entry name" value="FtsW"/>
</dbReference>
<comment type="similarity">
    <text evidence="16">Belongs to the SEDS family. FtsW subfamily.</text>
</comment>
<name>A0A223KUD3_9BACI</name>
<evidence type="ECO:0000256" key="21">
    <source>
        <dbReference type="ARBA" id="ARBA00049966"/>
    </source>
</evidence>
<evidence type="ECO:0000256" key="19">
    <source>
        <dbReference type="ARBA" id="ARBA00044770"/>
    </source>
</evidence>
<dbReference type="PROSITE" id="PS00428">
    <property type="entry name" value="FTSW_RODA_SPOVE"/>
    <property type="match status" value="1"/>
</dbReference>
<evidence type="ECO:0000256" key="12">
    <source>
        <dbReference type="ARBA" id="ARBA00023306"/>
    </source>
</evidence>
<keyword evidence="4" id="KW-0132">Cell division</keyword>
<gene>
    <name evidence="23" type="ORF">BC6307_18525</name>
</gene>
<dbReference type="NCBIfam" id="TIGR02614">
    <property type="entry name" value="ftsW"/>
    <property type="match status" value="1"/>
</dbReference>
<dbReference type="GO" id="GO:0008955">
    <property type="term" value="F:peptidoglycan glycosyltransferase activity"/>
    <property type="evidence" value="ECO:0007669"/>
    <property type="project" value="UniProtKB-EC"/>
</dbReference>
<evidence type="ECO:0000256" key="13">
    <source>
        <dbReference type="ARBA" id="ARBA00023316"/>
    </source>
</evidence>
<comment type="pathway">
    <text evidence="2">Cell wall biogenesis; peptidoglycan biosynthesis.</text>
</comment>
<evidence type="ECO:0000256" key="17">
    <source>
        <dbReference type="ARBA" id="ARBA00041185"/>
    </source>
</evidence>
<dbReference type="PANTHER" id="PTHR30474:SF2">
    <property type="entry name" value="PEPTIDOGLYCAN GLYCOSYLTRANSFERASE FTSW-RELATED"/>
    <property type="match status" value="1"/>
</dbReference>
<evidence type="ECO:0000256" key="7">
    <source>
        <dbReference type="ARBA" id="ARBA00022692"/>
    </source>
</evidence>
<dbReference type="Proteomes" id="UP000215224">
    <property type="component" value="Chromosome"/>
</dbReference>
<evidence type="ECO:0000256" key="15">
    <source>
        <dbReference type="ARBA" id="ARBA00033270"/>
    </source>
</evidence>
<evidence type="ECO:0000256" key="1">
    <source>
        <dbReference type="ARBA" id="ARBA00004651"/>
    </source>
</evidence>
<organism evidence="23 24">
    <name type="scientific">Sutcliffiella cohnii</name>
    <dbReference type="NCBI Taxonomy" id="33932"/>
    <lineage>
        <taxon>Bacteria</taxon>
        <taxon>Bacillati</taxon>
        <taxon>Bacillota</taxon>
        <taxon>Bacilli</taxon>
        <taxon>Bacillales</taxon>
        <taxon>Bacillaceae</taxon>
        <taxon>Sutcliffiella</taxon>
    </lineage>
</organism>
<keyword evidence="24" id="KW-1185">Reference proteome</keyword>
<dbReference type="EMBL" id="CP018866">
    <property type="protein sequence ID" value="AST93111.1"/>
    <property type="molecule type" value="Genomic_DNA"/>
</dbReference>
<feature type="transmembrane region" description="Helical" evidence="22">
    <location>
        <begin position="164"/>
        <end position="180"/>
    </location>
</feature>
<feature type="transmembrane region" description="Helical" evidence="22">
    <location>
        <begin position="12"/>
        <end position="31"/>
    </location>
</feature>
<dbReference type="GO" id="GO:0051301">
    <property type="term" value="P:cell division"/>
    <property type="evidence" value="ECO:0007669"/>
    <property type="project" value="UniProtKB-KW"/>
</dbReference>
<accession>A0A223KUD3</accession>
<keyword evidence="8" id="KW-0133">Cell shape</keyword>
<comment type="catalytic activity">
    <reaction evidence="20">
        <text>[GlcNAc-(1-&gt;4)-Mur2Ac(oyl-L-Ala-gamma-D-Glu-L-Lys-D-Ala-D-Ala)](n)-di-trans,octa-cis-undecaprenyl diphosphate + beta-D-GlcNAc-(1-&gt;4)-Mur2Ac(oyl-L-Ala-gamma-D-Glu-L-Lys-D-Ala-D-Ala)-di-trans,octa-cis-undecaprenyl diphosphate = [GlcNAc-(1-&gt;4)-Mur2Ac(oyl-L-Ala-gamma-D-Glu-L-Lys-D-Ala-D-Ala)](n+1)-di-trans,octa-cis-undecaprenyl diphosphate + di-trans,octa-cis-undecaprenyl diphosphate + H(+)</text>
        <dbReference type="Rhea" id="RHEA:23708"/>
        <dbReference type="Rhea" id="RHEA-COMP:9602"/>
        <dbReference type="Rhea" id="RHEA-COMP:9603"/>
        <dbReference type="ChEBI" id="CHEBI:15378"/>
        <dbReference type="ChEBI" id="CHEBI:58405"/>
        <dbReference type="ChEBI" id="CHEBI:60033"/>
        <dbReference type="ChEBI" id="CHEBI:78435"/>
        <dbReference type="EC" id="2.4.99.28"/>
    </reaction>
</comment>
<evidence type="ECO:0000256" key="4">
    <source>
        <dbReference type="ARBA" id="ARBA00022618"/>
    </source>
</evidence>
<dbReference type="EC" id="2.4.99.28" evidence="19"/>
<evidence type="ECO:0000313" key="23">
    <source>
        <dbReference type="EMBL" id="AST93111.1"/>
    </source>
</evidence>
<dbReference type="GO" id="GO:0008360">
    <property type="term" value="P:regulation of cell shape"/>
    <property type="evidence" value="ECO:0007669"/>
    <property type="project" value="UniProtKB-KW"/>
</dbReference>
<evidence type="ECO:0000256" key="5">
    <source>
        <dbReference type="ARBA" id="ARBA00022676"/>
    </source>
</evidence>
<dbReference type="RefSeq" id="WP_066418949.1">
    <property type="nucleotide sequence ID" value="NZ_CP018866.1"/>
</dbReference>
<dbReference type="PANTHER" id="PTHR30474">
    <property type="entry name" value="CELL CYCLE PROTEIN"/>
    <property type="match status" value="1"/>
</dbReference>
<feature type="transmembrane region" description="Helical" evidence="22">
    <location>
        <begin position="51"/>
        <end position="70"/>
    </location>
</feature>
<evidence type="ECO:0000256" key="14">
    <source>
        <dbReference type="ARBA" id="ARBA00032370"/>
    </source>
</evidence>
<evidence type="ECO:0000256" key="10">
    <source>
        <dbReference type="ARBA" id="ARBA00022989"/>
    </source>
</evidence>
<keyword evidence="11 22" id="KW-0472">Membrane</keyword>
<keyword evidence="6" id="KW-0808">Transferase</keyword>
<dbReference type="GO" id="GO:0009252">
    <property type="term" value="P:peptidoglycan biosynthetic process"/>
    <property type="evidence" value="ECO:0007669"/>
    <property type="project" value="UniProtKB-KW"/>
</dbReference>
<sequence>MITHFRKLDWILITAIVLLCIYGLVMVYSAGMITSLRDGYSYDYYFQRQLTWLYLGIPVFIAATIIPYKLYDRFTPLMVFGILIALILVTIPGVGVDRGGAQRWFQIGSILVQPSEIAKIVMVIYFARVYAKKQPYIQEFKRGVLPPLAVLVIVFALIMRQPDLGTATAILLACGAVLICSGARLIHIVSLGAVSLAGIVYLATSADYRMKRLTAFRDPFADAQDTGHQLVNSYIAIGEGGLLGRGLGQGIQKLGFLPEAHTDFILAVISEELGIFGVLFLFLLYFIILIRGVRTGILIKNPFGKLLAFGITFQISTQVLFNAGAVSGMLPITGITLPFISYGGSSLLLTIFAAGILVHLSKHANIASETREETQPSWEQKRTS</sequence>
<evidence type="ECO:0000313" key="24">
    <source>
        <dbReference type="Proteomes" id="UP000215224"/>
    </source>
</evidence>
<feature type="transmembrane region" description="Helical" evidence="22">
    <location>
        <begin position="339"/>
        <end position="360"/>
    </location>
</feature>
<keyword evidence="5" id="KW-0328">Glycosyltransferase</keyword>
<dbReference type="GO" id="GO:0015648">
    <property type="term" value="F:lipid-linked peptidoglycan transporter activity"/>
    <property type="evidence" value="ECO:0007669"/>
    <property type="project" value="TreeGrafter"/>
</dbReference>
<dbReference type="GO" id="GO:0071555">
    <property type="term" value="P:cell wall organization"/>
    <property type="evidence" value="ECO:0007669"/>
    <property type="project" value="UniProtKB-KW"/>
</dbReference>
<evidence type="ECO:0000256" key="3">
    <source>
        <dbReference type="ARBA" id="ARBA00022475"/>
    </source>
</evidence>
<evidence type="ECO:0000256" key="6">
    <source>
        <dbReference type="ARBA" id="ARBA00022679"/>
    </source>
</evidence>
<dbReference type="GO" id="GO:0005886">
    <property type="term" value="C:plasma membrane"/>
    <property type="evidence" value="ECO:0007669"/>
    <property type="project" value="UniProtKB-SubCell"/>
</dbReference>
<evidence type="ECO:0000256" key="20">
    <source>
        <dbReference type="ARBA" id="ARBA00049902"/>
    </source>
</evidence>
<evidence type="ECO:0000256" key="11">
    <source>
        <dbReference type="ARBA" id="ARBA00023136"/>
    </source>
</evidence>
<comment type="subcellular location">
    <subcellularLocation>
        <location evidence="1">Cell membrane</location>
        <topology evidence="1">Multi-pass membrane protein</topology>
    </subcellularLocation>
</comment>
<keyword evidence="13" id="KW-0961">Cell wall biogenesis/degradation</keyword>
<feature type="transmembrane region" description="Helical" evidence="22">
    <location>
        <begin position="306"/>
        <end position="327"/>
    </location>
</feature>
<feature type="transmembrane region" description="Helical" evidence="22">
    <location>
        <begin position="107"/>
        <end position="131"/>
    </location>
</feature>
<evidence type="ECO:0000256" key="18">
    <source>
        <dbReference type="ARBA" id="ARBA00041418"/>
    </source>
</evidence>
<protein>
    <recommendedName>
        <fullName evidence="17">Probable peptidoglycan glycosyltransferase FtsW</fullName>
        <ecNumber evidence="19">2.4.99.28</ecNumber>
    </recommendedName>
    <alternativeName>
        <fullName evidence="18">Cell division protein FtsW</fullName>
    </alternativeName>
    <alternativeName>
        <fullName evidence="15">Cell wall polymerase</fullName>
    </alternativeName>
    <alternativeName>
        <fullName evidence="14">Peptidoglycan polymerase</fullName>
    </alternativeName>
</protein>
<evidence type="ECO:0000256" key="22">
    <source>
        <dbReference type="SAM" id="Phobius"/>
    </source>
</evidence>
<feature type="transmembrane region" description="Helical" evidence="22">
    <location>
        <begin position="143"/>
        <end position="158"/>
    </location>
</feature>
<dbReference type="Pfam" id="PF01098">
    <property type="entry name" value="FTSW_RODA_SPOVE"/>
    <property type="match status" value="1"/>
</dbReference>
<keyword evidence="12" id="KW-0131">Cell cycle</keyword>
<feature type="transmembrane region" description="Helical" evidence="22">
    <location>
        <begin position="185"/>
        <end position="204"/>
    </location>
</feature>
<evidence type="ECO:0000256" key="2">
    <source>
        <dbReference type="ARBA" id="ARBA00004752"/>
    </source>
</evidence>